<keyword evidence="1" id="KW-0472">Membrane</keyword>
<name>A0A158BGP3_9BURK</name>
<keyword evidence="1" id="KW-1133">Transmembrane helix</keyword>
<feature type="chain" id="PRO_5007621732" description="Oxygen tolerance protein BatD" evidence="2">
    <location>
        <begin position="21"/>
        <end position="437"/>
    </location>
</feature>
<keyword evidence="2" id="KW-0732">Signal</keyword>
<dbReference type="RefSeq" id="WP_074173435.1">
    <property type="nucleotide sequence ID" value="NZ_FCOX02000011.1"/>
</dbReference>
<dbReference type="InterPro" id="IPR025738">
    <property type="entry name" value="BatD"/>
</dbReference>
<evidence type="ECO:0000256" key="2">
    <source>
        <dbReference type="SAM" id="SignalP"/>
    </source>
</evidence>
<evidence type="ECO:0000313" key="3">
    <source>
        <dbReference type="EMBL" id="SAK69258.1"/>
    </source>
</evidence>
<keyword evidence="1" id="KW-0812">Transmembrane</keyword>
<feature type="transmembrane region" description="Helical" evidence="1">
    <location>
        <begin position="300"/>
        <end position="317"/>
    </location>
</feature>
<dbReference type="Proteomes" id="UP000071859">
    <property type="component" value="Unassembled WGS sequence"/>
</dbReference>
<gene>
    <name evidence="3" type="ORF">AWB78_02668</name>
</gene>
<accession>A0A158BGP3</accession>
<protein>
    <recommendedName>
        <fullName evidence="5">Oxygen tolerance protein BatD</fullName>
    </recommendedName>
</protein>
<comment type="caution">
    <text evidence="3">The sequence shown here is derived from an EMBL/GenBank/DDBJ whole genome shotgun (WGS) entry which is preliminary data.</text>
</comment>
<keyword evidence="4" id="KW-1185">Reference proteome</keyword>
<proteinExistence type="predicted"/>
<dbReference type="PANTHER" id="PTHR40940:SF1">
    <property type="entry name" value="PROTEIN BATD"/>
    <property type="match status" value="1"/>
</dbReference>
<sequence>MMRRIVAMLCMWLACSFAWADDAPRTMLRAHLEPSGPVVAGSAVKLVVDALTTTWFTAAPDWPLFEMRDAFVTLPDDNALNLNETIDGVRWFGVSRVYRIVPRASGAFDVPSFSITLHPGGMDTLVALQTPPLGFTATLPPGAEGMASFFPAPKVTATQRIEPGDGALEVGGTVTRIVTQRADATESMLIAPVPFGEIEGLRRYPKPPATRNISDDRTGLVAGERTDTVTYVVNRRGRYELPPIDIEWWNTAAHRRETIHLPAVHFTARAAHEKPLWEIPADALAGAARHTVIFLNARDIVYACIVLACVAAGVWFYPRMRTWLERLSRWWIAARRKRAEGEFAAWRALKQAVDSGAMKRVIPALYRWMDANPRFAHPARLDELDRDAEPALKEVAKAVESYYEGTDSALSVTLHRRARWMRARRTRGPALPPLNEG</sequence>
<dbReference type="EMBL" id="FCOX02000011">
    <property type="protein sequence ID" value="SAK69258.1"/>
    <property type="molecule type" value="Genomic_DNA"/>
</dbReference>
<evidence type="ECO:0000256" key="1">
    <source>
        <dbReference type="SAM" id="Phobius"/>
    </source>
</evidence>
<dbReference type="OrthoDB" id="5293418at2"/>
<reference evidence="3" key="1">
    <citation type="submission" date="2016-01" db="EMBL/GenBank/DDBJ databases">
        <authorList>
            <person name="Peeters C."/>
        </authorList>
    </citation>
    <scope>NUCLEOTIDE SEQUENCE</scope>
    <source>
        <strain evidence="3">LMG 29321</strain>
    </source>
</reference>
<dbReference type="AlphaFoldDB" id="A0A158BGP3"/>
<feature type="signal peptide" evidence="2">
    <location>
        <begin position="1"/>
        <end position="20"/>
    </location>
</feature>
<organism evidence="3 4">
    <name type="scientific">Caballeronia calidae</name>
    <dbReference type="NCBI Taxonomy" id="1777139"/>
    <lineage>
        <taxon>Bacteria</taxon>
        <taxon>Pseudomonadati</taxon>
        <taxon>Pseudomonadota</taxon>
        <taxon>Betaproteobacteria</taxon>
        <taxon>Burkholderiales</taxon>
        <taxon>Burkholderiaceae</taxon>
        <taxon>Caballeronia</taxon>
    </lineage>
</organism>
<dbReference type="PROSITE" id="PS51257">
    <property type="entry name" value="PROKAR_LIPOPROTEIN"/>
    <property type="match status" value="1"/>
</dbReference>
<evidence type="ECO:0000313" key="4">
    <source>
        <dbReference type="Proteomes" id="UP000071859"/>
    </source>
</evidence>
<dbReference type="PANTHER" id="PTHR40940">
    <property type="entry name" value="PROTEIN BATD-RELATED"/>
    <property type="match status" value="1"/>
</dbReference>
<evidence type="ECO:0008006" key="5">
    <source>
        <dbReference type="Google" id="ProtNLM"/>
    </source>
</evidence>